<evidence type="ECO:0000256" key="8">
    <source>
        <dbReference type="ARBA" id="ARBA00022839"/>
    </source>
</evidence>
<evidence type="ECO:0000256" key="2">
    <source>
        <dbReference type="ARBA" id="ARBA00011315"/>
    </source>
</evidence>
<keyword evidence="8 14" id="KW-0269">Exonuclease</keyword>
<evidence type="ECO:0000313" key="19">
    <source>
        <dbReference type="EMBL" id="KON31616.1"/>
    </source>
</evidence>
<dbReference type="AlphaFoldDB" id="A0A0M0BTW0"/>
<evidence type="ECO:0000256" key="3">
    <source>
        <dbReference type="ARBA" id="ARBA00022679"/>
    </source>
</evidence>
<evidence type="ECO:0000259" key="16">
    <source>
        <dbReference type="Pfam" id="PF03833"/>
    </source>
</evidence>
<dbReference type="InterPro" id="IPR056172">
    <property type="entry name" value="PolC_DP2_cat_dom"/>
</dbReference>
<feature type="domain" description="DNA polymerase II large subunit DP2 catalytic" evidence="18">
    <location>
        <begin position="729"/>
        <end position="1023"/>
    </location>
</feature>
<feature type="domain" description="DNA polymerase II large subunit DP2 central" evidence="17">
    <location>
        <begin position="310"/>
        <end position="691"/>
    </location>
</feature>
<dbReference type="EMBL" id="LFWZ01000001">
    <property type="protein sequence ID" value="KON31616.1"/>
    <property type="molecule type" value="Genomic_DNA"/>
</dbReference>
<evidence type="ECO:0000256" key="15">
    <source>
        <dbReference type="SAM" id="MobiDB-lite"/>
    </source>
</evidence>
<dbReference type="Pfam" id="PF24844">
    <property type="entry name" value="PolC_DP2_central"/>
    <property type="match status" value="1"/>
</dbReference>
<keyword evidence="6 14" id="KW-0540">Nuclease</keyword>
<dbReference type="Proteomes" id="UP000037210">
    <property type="component" value="Unassembled WGS sequence"/>
</dbReference>
<dbReference type="HAMAP" id="MF_00324">
    <property type="entry name" value="DNApol_II_L_arch"/>
    <property type="match status" value="1"/>
</dbReference>
<keyword evidence="10 14" id="KW-0238">DNA-binding</keyword>
<dbReference type="PATRIC" id="fig|1685127.3.peg.819"/>
<evidence type="ECO:0000256" key="7">
    <source>
        <dbReference type="ARBA" id="ARBA00022801"/>
    </source>
</evidence>
<keyword evidence="7 14" id="KW-0378">Hydrolase</keyword>
<comment type="catalytic activity">
    <reaction evidence="14">
        <text>Exonucleolytic cleavage in the 3'- to 5'-direction to yield nucleoside 5'-phosphates.</text>
        <dbReference type="EC" id="3.1.11.1"/>
    </reaction>
</comment>
<dbReference type="PANTHER" id="PTHR42210:SF1">
    <property type="entry name" value="DNA POLYMERASE II LARGE SUBUNIT"/>
    <property type="match status" value="1"/>
</dbReference>
<comment type="similarity">
    <text evidence="1 14">Belongs to the archaeal DNA polymerase II family.</text>
</comment>
<dbReference type="NCBIfam" id="TIGR00354">
    <property type="entry name" value="polC"/>
    <property type="match status" value="1"/>
</dbReference>
<comment type="function">
    <text evidence="12 14">Possesses two activities: a DNA synthesis (polymerase) and an exonucleolytic activity that degrades single-stranded DNA in the 3'- to 5'-direction. Has a template-primer preference which is characteristic of a replicative DNA polymerase.</text>
</comment>
<dbReference type="Pfam" id="PF03833">
    <property type="entry name" value="PolC_DP2_N"/>
    <property type="match status" value="1"/>
</dbReference>
<evidence type="ECO:0000259" key="18">
    <source>
        <dbReference type="Pfam" id="PF24846"/>
    </source>
</evidence>
<dbReference type="InterPro" id="IPR004475">
    <property type="entry name" value="PolC_DP2"/>
</dbReference>
<protein>
    <recommendedName>
        <fullName evidence="14">DNA polymerase II large subunit</fullName>
        <shortName evidence="14">Pol II</shortName>
        <ecNumber evidence="14">2.7.7.7</ecNumber>
    </recommendedName>
    <alternativeName>
        <fullName evidence="14">Exodeoxyribonuclease large subunit</fullName>
        <ecNumber evidence="14">3.1.11.1</ecNumber>
    </alternativeName>
</protein>
<dbReference type="InterPro" id="IPR016033">
    <property type="entry name" value="PolC_DP2_N"/>
</dbReference>
<dbReference type="NCBIfam" id="NF003103">
    <property type="entry name" value="PRK04023.1"/>
    <property type="match status" value="1"/>
</dbReference>
<dbReference type="PIRSF" id="PIRSF016275">
    <property type="entry name" value="PolC_DP2"/>
    <property type="match status" value="1"/>
</dbReference>
<dbReference type="GO" id="GO:0003677">
    <property type="term" value="F:DNA binding"/>
    <property type="evidence" value="ECO:0007669"/>
    <property type="project" value="UniProtKB-UniRule"/>
</dbReference>
<evidence type="ECO:0000256" key="13">
    <source>
        <dbReference type="ARBA" id="ARBA00049244"/>
    </source>
</evidence>
<proteinExistence type="inferred from homology"/>
<evidence type="ECO:0000259" key="17">
    <source>
        <dbReference type="Pfam" id="PF24844"/>
    </source>
</evidence>
<feature type="region of interest" description="Disordered" evidence="15">
    <location>
        <begin position="1"/>
        <end position="20"/>
    </location>
</feature>
<dbReference type="EC" id="3.1.11.1" evidence="14"/>
<evidence type="ECO:0000256" key="1">
    <source>
        <dbReference type="ARBA" id="ARBA00011053"/>
    </source>
</evidence>
<evidence type="ECO:0000256" key="10">
    <source>
        <dbReference type="ARBA" id="ARBA00023125"/>
    </source>
</evidence>
<dbReference type="GO" id="GO:0006261">
    <property type="term" value="P:DNA-templated DNA replication"/>
    <property type="evidence" value="ECO:0007669"/>
    <property type="project" value="UniProtKB-UniRule"/>
</dbReference>
<dbReference type="EC" id="2.7.7.7" evidence="14"/>
<dbReference type="Pfam" id="PF24846">
    <property type="entry name" value="PolC_DP2_cat"/>
    <property type="match status" value="1"/>
</dbReference>
<name>A0A0M0BTW0_9ARCH</name>
<dbReference type="GO" id="GO:0008310">
    <property type="term" value="F:single-stranded DNA 3'-5' DNA exonuclease activity"/>
    <property type="evidence" value="ECO:0007669"/>
    <property type="project" value="UniProtKB-EC"/>
</dbReference>
<evidence type="ECO:0000256" key="9">
    <source>
        <dbReference type="ARBA" id="ARBA00022932"/>
    </source>
</evidence>
<comment type="catalytic activity">
    <reaction evidence="13 14">
        <text>DNA(n) + a 2'-deoxyribonucleoside 5'-triphosphate = DNA(n+1) + diphosphate</text>
        <dbReference type="Rhea" id="RHEA:22508"/>
        <dbReference type="Rhea" id="RHEA-COMP:17339"/>
        <dbReference type="Rhea" id="RHEA-COMP:17340"/>
        <dbReference type="ChEBI" id="CHEBI:33019"/>
        <dbReference type="ChEBI" id="CHEBI:61560"/>
        <dbReference type="ChEBI" id="CHEBI:173112"/>
        <dbReference type="EC" id="2.7.7.7"/>
    </reaction>
</comment>
<dbReference type="GO" id="GO:0006308">
    <property type="term" value="P:DNA catabolic process"/>
    <property type="evidence" value="ECO:0007669"/>
    <property type="project" value="UniProtKB-UniRule"/>
</dbReference>
<evidence type="ECO:0000256" key="6">
    <source>
        <dbReference type="ARBA" id="ARBA00022722"/>
    </source>
</evidence>
<evidence type="ECO:0000313" key="20">
    <source>
        <dbReference type="Proteomes" id="UP000037210"/>
    </source>
</evidence>
<gene>
    <name evidence="14" type="primary">polC</name>
    <name evidence="19" type="ORF">AC482_00165</name>
</gene>
<comment type="caution">
    <text evidence="19">The sequence shown here is derived from an EMBL/GenBank/DDBJ whole genome shotgun (WGS) entry which is preliminary data.</text>
</comment>
<organism evidence="19 20">
    <name type="scientific">miscellaneous Crenarchaeota group-15 archaeon DG-45</name>
    <dbReference type="NCBI Taxonomy" id="1685127"/>
    <lineage>
        <taxon>Archaea</taxon>
        <taxon>Candidatus Bathyarchaeota</taxon>
        <taxon>MCG-15</taxon>
    </lineage>
</organism>
<keyword evidence="5 14" id="KW-0235">DNA replication</keyword>
<keyword evidence="9 14" id="KW-0239">DNA-directed DNA polymerase</keyword>
<evidence type="ECO:0000256" key="12">
    <source>
        <dbReference type="ARBA" id="ARBA00025068"/>
    </source>
</evidence>
<keyword evidence="11 14" id="KW-0511">Multifunctional enzyme</keyword>
<evidence type="ECO:0000256" key="4">
    <source>
        <dbReference type="ARBA" id="ARBA00022695"/>
    </source>
</evidence>
<feature type="domain" description="DNA polymerase II large subunit DP2 N-terminal" evidence="16">
    <location>
        <begin position="34"/>
        <end position="300"/>
    </location>
</feature>
<evidence type="ECO:0000256" key="5">
    <source>
        <dbReference type="ARBA" id="ARBA00022705"/>
    </source>
</evidence>
<evidence type="ECO:0000256" key="11">
    <source>
        <dbReference type="ARBA" id="ARBA00023268"/>
    </source>
</evidence>
<comment type="subunit">
    <text evidence="2 14">Heterodimer of a large subunit and a small subunit.</text>
</comment>
<sequence length="1158" mass="128231">MGGRPSCSAGYTAPTDSDGEALLTKPQLSAEYQNYFAELQNKLDRLYAMAGQARGQGLDPSIKPEPEITHDIAERVEKLVGPSGIGARMRELEAMDRLEMAFKVAEEIAYGRFGKLDREEAADQAVRTALAIMTEGVTIAPIQGLPEIRIKQNPDRSQYLAVYFAGPIRPAGGTAQAMTLVVADFVRRLLGLERHRPSEASVRRFLEEVRLYERRVRRFQYHVTDEALEFALTNLPVEATGVGTDPYEVSSFRDVPGIETNRLRGGALIVVVDGIVGRAGKLCGVCESLRLEGWEWLSRLGNVDSNSPESKASFMEEIIVGRPVFSFPHRVGGFRLRYGRARNTGLAAAGVHPATMVILNKFLATGVQMRVELPGKSAISMPVDSIEPPVVRLKDGSVVRVETAREAEELTESVDAILFLGDMLVNAGDFLQNNRNLLPAGYDESQWRLDLIAAIKTAGSELFLEKSGIEPQRLEAFLSDPCASPTPKESLVISELAVPLHPRYMYLWSKVSRESLLRLRGNLAKEWTNSGASRSALDDEDKATLEELLVPHKVKEGGVVLDEAAPILERCLALDRIYVEIPGENPLEIVRGLSGLDVREKAPVYVGARMGRPEKAKVRKMSPYVHGLFPIGNAGGPQRDILKVEKNRTISIDLVSRHCPACGSHSFGVRCDQCGAETVTDWSCRRCGRRLEGGSCPVCKTEAVAYKTTDVDVREIYERALKRIGRSSPERFKVVKRLMNEKRLPEPLEKGLLRALHDLSVFKDGTIRFDITDAPLTHFKPREVGVPIEKLKELGYNRDKDGLPLESSDQMLELKVQDVVLPKSCGSHLVEVSKFVDELLTRFYGLEAFYCVNSMDDLVGCLVLGLAPHTSAAVVGRVIGYTRNRVCYAHPLWHAAKRRNCDGDEDAIMLCLDPLLNFSREFLPEQVGGLMDAPLFIIPVIKPSEVDKEAHNVDVMDRYPPEFYRLCGDASSPGVYGALIDTLGGRLGTEAQFEGSGYTEVCTDINQGSHRGAYTSLGTMLEKLESQLELSERLRAVDVKAVAMGVLSSHFMKDIAGNLRAFTSQGFRCVKCNRRYRTPPLKGACVRCGGSLTLTVYRGGIEKYLEPAMNLVHKYGLGDYYADRLRLIEEEIASLFPVVEPEEKAERKQIDLTDFLRS</sequence>
<keyword evidence="4 14" id="KW-0548">Nucleotidyltransferase</keyword>
<dbReference type="GO" id="GO:0003887">
    <property type="term" value="F:DNA-directed DNA polymerase activity"/>
    <property type="evidence" value="ECO:0007669"/>
    <property type="project" value="UniProtKB-UniRule"/>
</dbReference>
<keyword evidence="3 14" id="KW-0808">Transferase</keyword>
<accession>A0A0M0BTW0</accession>
<evidence type="ECO:0000256" key="14">
    <source>
        <dbReference type="HAMAP-Rule" id="MF_00324"/>
    </source>
</evidence>
<reference evidence="19 20" key="1">
    <citation type="submission" date="2015-06" db="EMBL/GenBank/DDBJ databases">
        <title>New insights into the roles of widespread benthic archaea in carbon and nitrogen cycling.</title>
        <authorList>
            <person name="Lazar C.S."/>
            <person name="Baker B.J."/>
            <person name="Seitz K.W."/>
            <person name="Hyde A.S."/>
            <person name="Dick G.J."/>
            <person name="Hinrichs K.-U."/>
            <person name="Teske A.P."/>
        </authorList>
    </citation>
    <scope>NUCLEOTIDE SEQUENCE [LARGE SCALE GENOMIC DNA]</scope>
    <source>
        <strain evidence="19">DG-45</strain>
    </source>
</reference>
<dbReference type="PANTHER" id="PTHR42210">
    <property type="entry name" value="DNA POLYMERASE II LARGE SUBUNIT"/>
    <property type="match status" value="1"/>
</dbReference>
<dbReference type="InterPro" id="IPR056171">
    <property type="entry name" value="PolC_DP2_central_dom"/>
</dbReference>